<dbReference type="Gene3D" id="3.40.50.150">
    <property type="entry name" value="Vaccinia Virus protein VP39"/>
    <property type="match status" value="1"/>
</dbReference>
<dbReference type="InterPro" id="IPR029063">
    <property type="entry name" value="SAM-dependent_MTases_sf"/>
</dbReference>
<dbReference type="Pfam" id="PF18096">
    <property type="entry name" value="Thump_like"/>
    <property type="match status" value="1"/>
</dbReference>
<evidence type="ECO:0000313" key="3">
    <source>
        <dbReference type="Proteomes" id="UP000035548"/>
    </source>
</evidence>
<sequence>MAFTADELDFVLRNEVNPDGFALTKRAAFDDARLARERYGAFGRAALELLTARAAGKVPDNWLVDSEAAQQATPPPVAAERAARLAGYPIHDVTCSVGTEGRFIDGPWIGSDLDPIRVRMAAHNLPGRLVLRADALHPVSRGCVIVADPARRSGGRRLKDTIPPLPDLFAAWPDTEMAIKCAPGIDYSGFDGAVVVSSVDGGVKETCLYTPGLARPGVRREAIIHREGRCDRLDDTLPDDVPAAAPGRYILDPDGAIVRAGLVRHFAAREGLWQLDERIAYLTGDTIPSGYSGFEFREQVPLKRLRSALARHDAGRAEILVRGVDVDPDALRARLKLRGSTAVTIVCTRIGRDGVALICGPREFTP</sequence>
<dbReference type="AlphaFoldDB" id="A0A0G3HBZ0"/>
<evidence type="ECO:0000313" key="2">
    <source>
        <dbReference type="EMBL" id="AKK10911.1"/>
    </source>
</evidence>
<feature type="domain" description="THUMP-like" evidence="1">
    <location>
        <begin position="293"/>
        <end position="361"/>
    </location>
</feature>
<evidence type="ECO:0000259" key="1">
    <source>
        <dbReference type="Pfam" id="PF18096"/>
    </source>
</evidence>
<proteinExistence type="predicted"/>
<dbReference type="EMBL" id="CP011546">
    <property type="protein sequence ID" value="AKK10911.1"/>
    <property type="molecule type" value="Genomic_DNA"/>
</dbReference>
<accession>A0A0G3HBZ0</accession>
<name>A0A0G3HBZ0_9CORY</name>
<gene>
    <name evidence="2" type="ORF">CUTER_04530</name>
</gene>
<dbReference type="PATRIC" id="fig|1072256.5.peg.900"/>
<dbReference type="KEGG" id="cut:CUTER_04530"/>
<reference evidence="2 3" key="1">
    <citation type="journal article" date="2015" name="Genome Announc.">
        <title>Virulence Factor Genes Detected in the Complete Genome Sequence of Corynebacterium uterequi DSM 45634, Isolated from the Uterus of a Maiden Mare.</title>
        <authorList>
            <person name="Ruckert C."/>
            <person name="Kriete M."/>
            <person name="Jaenicke S."/>
            <person name="Winkler A."/>
            <person name="Tauch A."/>
        </authorList>
    </citation>
    <scope>NUCLEOTIDE SEQUENCE [LARGE SCALE GENOMIC DNA]</scope>
    <source>
        <strain evidence="2 3">DSM 45634</strain>
    </source>
</reference>
<dbReference type="Proteomes" id="UP000035548">
    <property type="component" value="Chromosome"/>
</dbReference>
<dbReference type="RefSeq" id="WP_047259404.1">
    <property type="nucleotide sequence ID" value="NZ_CP011546.1"/>
</dbReference>
<dbReference type="InterPro" id="IPR041497">
    <property type="entry name" value="Thump-like"/>
</dbReference>
<dbReference type="STRING" id="1072256.CUTER_04530"/>
<dbReference type="OrthoDB" id="9810570at2"/>
<reference evidence="3" key="2">
    <citation type="submission" date="2015-05" db="EMBL/GenBank/DDBJ databases">
        <title>Complete genome sequence of Corynebacterium uterequi DSM 45634, isolated from the uterus of a maiden mare.</title>
        <authorList>
            <person name="Ruckert C."/>
            <person name="Albersmeier A."/>
            <person name="Winkler A."/>
            <person name="Tauch A."/>
        </authorList>
    </citation>
    <scope>NUCLEOTIDE SEQUENCE [LARGE SCALE GENOMIC DNA]</scope>
    <source>
        <strain evidence="3">DSM 45634</strain>
    </source>
</reference>
<organism evidence="2 3">
    <name type="scientific">Corynebacterium uterequi</name>
    <dbReference type="NCBI Taxonomy" id="1072256"/>
    <lineage>
        <taxon>Bacteria</taxon>
        <taxon>Bacillati</taxon>
        <taxon>Actinomycetota</taxon>
        <taxon>Actinomycetes</taxon>
        <taxon>Mycobacteriales</taxon>
        <taxon>Corynebacteriaceae</taxon>
        <taxon>Corynebacterium</taxon>
    </lineage>
</organism>
<protein>
    <recommendedName>
        <fullName evidence="1">THUMP-like domain-containing protein</fullName>
    </recommendedName>
</protein>
<keyword evidence="3" id="KW-1185">Reference proteome</keyword>